<keyword evidence="2" id="KW-1185">Reference proteome</keyword>
<dbReference type="RefSeq" id="WP_140587584.1">
    <property type="nucleotide sequence ID" value="NZ_VFRR01000006.1"/>
</dbReference>
<dbReference type="Proteomes" id="UP000315901">
    <property type="component" value="Unassembled WGS sequence"/>
</dbReference>
<reference evidence="1 2" key="1">
    <citation type="submission" date="2019-06" db="EMBL/GenBank/DDBJ databases">
        <title>A novel bacterium of genus Marinomonas, isolated from coastal sand.</title>
        <authorList>
            <person name="Huang H."/>
            <person name="Mo K."/>
            <person name="Hu Y."/>
        </authorList>
    </citation>
    <scope>NUCLEOTIDE SEQUENCE [LARGE SCALE GENOMIC DNA]</scope>
    <source>
        <strain evidence="1 2">HB171799</strain>
    </source>
</reference>
<dbReference type="OrthoDB" id="8755366at2"/>
<name>A0A501WXA0_9GAMM</name>
<proteinExistence type="predicted"/>
<gene>
    <name evidence="1" type="ORF">FJM67_05040</name>
</gene>
<evidence type="ECO:0000313" key="2">
    <source>
        <dbReference type="Proteomes" id="UP000315901"/>
    </source>
</evidence>
<accession>A0A501WXA0</accession>
<protein>
    <recommendedName>
        <fullName evidence="3">Antitoxin Xre/MbcA/ParS-like toxin-binding domain-containing protein</fullName>
    </recommendedName>
</protein>
<organism evidence="1 2">
    <name type="scientific">Maribrevibacterium harenarium</name>
    <dbReference type="NCBI Taxonomy" id="2589817"/>
    <lineage>
        <taxon>Bacteria</taxon>
        <taxon>Pseudomonadati</taxon>
        <taxon>Pseudomonadota</taxon>
        <taxon>Gammaproteobacteria</taxon>
        <taxon>Oceanospirillales</taxon>
        <taxon>Oceanospirillaceae</taxon>
        <taxon>Maribrevibacterium</taxon>
    </lineage>
</organism>
<evidence type="ECO:0008006" key="3">
    <source>
        <dbReference type="Google" id="ProtNLM"/>
    </source>
</evidence>
<dbReference type="AlphaFoldDB" id="A0A501WXA0"/>
<evidence type="ECO:0000313" key="1">
    <source>
        <dbReference type="EMBL" id="TPE54313.1"/>
    </source>
</evidence>
<comment type="caution">
    <text evidence="1">The sequence shown here is derived from an EMBL/GenBank/DDBJ whole genome shotgun (WGS) entry which is preliminary data.</text>
</comment>
<dbReference type="EMBL" id="VFRR01000006">
    <property type="protein sequence ID" value="TPE54313.1"/>
    <property type="molecule type" value="Genomic_DNA"/>
</dbReference>
<sequence>MATLKIGSPPAHGYELPSSWAEAFCTTVDHIARFVDLPSQSLKRKDRIMNVKVQTRLIEVHALLRRVRPWFNSDQAAWAWYIGEPLVAFGRLTPAEIIKIHHEKGIEALNDWITERELGGFQ</sequence>